<sequence>MAPAAGRVRSVRILTRGYAPVSPDSTTYQPVPGERWLRTVDACPKWFGAEGRTRRDDGALVVLDVPGDGSSHERGE</sequence>
<dbReference type="EMBL" id="CP146022">
    <property type="protein sequence ID" value="WWQ63931.1"/>
    <property type="molecule type" value="Genomic_DNA"/>
</dbReference>
<keyword evidence="2" id="KW-1185">Reference proteome</keyword>
<dbReference type="Proteomes" id="UP001432251">
    <property type="component" value="Chromosome"/>
</dbReference>
<organism evidence="1 2">
    <name type="scientific">Streptomyces citrinus</name>
    <dbReference type="NCBI Taxonomy" id="3118173"/>
    <lineage>
        <taxon>Bacteria</taxon>
        <taxon>Bacillati</taxon>
        <taxon>Actinomycetota</taxon>
        <taxon>Actinomycetes</taxon>
        <taxon>Kitasatosporales</taxon>
        <taxon>Streptomycetaceae</taxon>
        <taxon>Streptomyces</taxon>
    </lineage>
</organism>
<evidence type="ECO:0000313" key="2">
    <source>
        <dbReference type="Proteomes" id="UP001432251"/>
    </source>
</evidence>
<evidence type="ECO:0000313" key="1">
    <source>
        <dbReference type="EMBL" id="WWQ63931.1"/>
    </source>
</evidence>
<proteinExistence type="predicted"/>
<accession>A0ACD5A9Q3</accession>
<protein>
    <submittedName>
        <fullName evidence="1">DUF6578 domain-containing protein</fullName>
    </submittedName>
</protein>
<reference evidence="1" key="1">
    <citation type="journal article" date="2025" name="Int. J. Syst. Evol. Microbiol.">
        <title>Streptomyces citrinus sp. nov., with yellow diffusible pigment.</title>
        <authorList>
            <person name="He Y."/>
            <person name="Yang E."/>
            <person name="Xu J."/>
            <person name="Sun Y."/>
            <person name="Sun L."/>
        </authorList>
    </citation>
    <scope>NUCLEOTIDE SEQUENCE</scope>
    <source>
        <strain evidence="1">Q6</strain>
    </source>
</reference>
<gene>
    <name evidence="1" type="ORF">V2W30_11640</name>
</gene>
<name>A0ACD5A9Q3_9ACTN</name>